<dbReference type="Gene3D" id="3.20.10.10">
    <property type="entry name" value="D-amino Acid Aminotransferase, subunit A, domain 2"/>
    <property type="match status" value="1"/>
</dbReference>
<proteinExistence type="inferred from homology"/>
<comment type="subunit">
    <text evidence="3">Homodimer.</text>
</comment>
<evidence type="ECO:0000256" key="4">
    <source>
        <dbReference type="ARBA" id="ARBA00022898"/>
    </source>
</evidence>
<dbReference type="InterPro" id="IPR001544">
    <property type="entry name" value="Aminotrans_IV"/>
</dbReference>
<dbReference type="InterPro" id="IPR036038">
    <property type="entry name" value="Aminotransferase-like"/>
</dbReference>
<dbReference type="InterPro" id="IPR050571">
    <property type="entry name" value="Class-IV_PLP-Dep_Aminotrnsfr"/>
</dbReference>
<dbReference type="AlphaFoldDB" id="A0A1I7FNW6"/>
<accession>A0A1I7FNW6</accession>
<dbReference type="InterPro" id="IPR043131">
    <property type="entry name" value="BCAT-like_N"/>
</dbReference>
<dbReference type="Pfam" id="PF01063">
    <property type="entry name" value="Aminotran_4"/>
    <property type="match status" value="1"/>
</dbReference>
<keyword evidence="4" id="KW-0663">Pyridoxal phosphate</keyword>
<organism evidence="5 6">
    <name type="scientific">Alicyclobacillus macrosporangiidus</name>
    <dbReference type="NCBI Taxonomy" id="392015"/>
    <lineage>
        <taxon>Bacteria</taxon>
        <taxon>Bacillati</taxon>
        <taxon>Bacillota</taxon>
        <taxon>Bacilli</taxon>
        <taxon>Bacillales</taxon>
        <taxon>Alicyclobacillaceae</taxon>
        <taxon>Alicyclobacillus</taxon>
    </lineage>
</organism>
<dbReference type="FunFam" id="3.20.10.10:FF:000002">
    <property type="entry name" value="D-alanine aminotransferase"/>
    <property type="match status" value="1"/>
</dbReference>
<evidence type="ECO:0000256" key="3">
    <source>
        <dbReference type="ARBA" id="ARBA00011738"/>
    </source>
</evidence>
<dbReference type="GO" id="GO:0008652">
    <property type="term" value="P:amino acid biosynthetic process"/>
    <property type="evidence" value="ECO:0007669"/>
    <property type="project" value="UniProtKB-ARBA"/>
</dbReference>
<dbReference type="InterPro" id="IPR043132">
    <property type="entry name" value="BCAT-like_C"/>
</dbReference>
<evidence type="ECO:0000313" key="5">
    <source>
        <dbReference type="EMBL" id="SFU37860.1"/>
    </source>
</evidence>
<dbReference type="Gene3D" id="3.30.470.10">
    <property type="match status" value="1"/>
</dbReference>
<dbReference type="STRING" id="392015.SAMN05421543_101367"/>
<dbReference type="PANTHER" id="PTHR42743:SF10">
    <property type="entry name" value="D-ALANINE AMINOTRANSFERASE"/>
    <property type="match status" value="1"/>
</dbReference>
<evidence type="ECO:0000256" key="2">
    <source>
        <dbReference type="ARBA" id="ARBA00009320"/>
    </source>
</evidence>
<evidence type="ECO:0000313" key="6">
    <source>
        <dbReference type="Proteomes" id="UP000183508"/>
    </source>
</evidence>
<dbReference type="eggNOG" id="COG0115">
    <property type="taxonomic scope" value="Bacteria"/>
</dbReference>
<dbReference type="GO" id="GO:0003824">
    <property type="term" value="F:catalytic activity"/>
    <property type="evidence" value="ECO:0007669"/>
    <property type="project" value="InterPro"/>
</dbReference>
<keyword evidence="6" id="KW-1185">Reference proteome</keyword>
<comment type="cofactor">
    <cofactor evidence="1">
        <name>pyridoxal 5'-phosphate</name>
        <dbReference type="ChEBI" id="CHEBI:597326"/>
    </cofactor>
</comment>
<evidence type="ECO:0000256" key="1">
    <source>
        <dbReference type="ARBA" id="ARBA00001933"/>
    </source>
</evidence>
<sequence length="314" mass="34625">MAVVAYFNGQFVDPDGAWVPLEERGHQFGDGVYEVIRVYSGRPFLMEEHLERLERSLRVIDIPNPHTREEWAQLIAESVRRSGEAEAQVYLQVTRGSAVRGHAFPGGTAPNVSLVVRPAAAPVHPEDAALLALPDERWPNVYVKSINLLPNVIAKETAKRAGAAEAMLVRAGVITEGASSNLWFVIGGRVYTHPANRYILGGITRQFVLQLARESGVEVVEEAVPFSKLGEVQEVFVTSTTQEILPVARVFTDRRIAPALDTLPAEPPETLLPKVEEPVELWRRPGAAVVTARLAEAFAQALEKFRNYEPLLQA</sequence>
<dbReference type="GO" id="GO:0046394">
    <property type="term" value="P:carboxylic acid biosynthetic process"/>
    <property type="evidence" value="ECO:0007669"/>
    <property type="project" value="UniProtKB-ARBA"/>
</dbReference>
<dbReference type="PANTHER" id="PTHR42743">
    <property type="entry name" value="AMINO-ACID AMINOTRANSFERASE"/>
    <property type="match status" value="1"/>
</dbReference>
<reference evidence="6" key="1">
    <citation type="submission" date="2016-10" db="EMBL/GenBank/DDBJ databases">
        <authorList>
            <person name="Varghese N."/>
        </authorList>
    </citation>
    <scope>NUCLEOTIDE SEQUENCE [LARGE SCALE GENOMIC DNA]</scope>
    <source>
        <strain evidence="6">DSM 17980</strain>
    </source>
</reference>
<dbReference type="GO" id="GO:0005829">
    <property type="term" value="C:cytosol"/>
    <property type="evidence" value="ECO:0007669"/>
    <property type="project" value="TreeGrafter"/>
</dbReference>
<dbReference type="SUPFAM" id="SSF56752">
    <property type="entry name" value="D-aminoacid aminotransferase-like PLP-dependent enzymes"/>
    <property type="match status" value="1"/>
</dbReference>
<dbReference type="Proteomes" id="UP000183508">
    <property type="component" value="Unassembled WGS sequence"/>
</dbReference>
<dbReference type="EMBL" id="FPBV01000001">
    <property type="protein sequence ID" value="SFU37860.1"/>
    <property type="molecule type" value="Genomic_DNA"/>
</dbReference>
<dbReference type="RefSeq" id="WP_074949282.1">
    <property type="nucleotide sequence ID" value="NZ_FPBV01000001.1"/>
</dbReference>
<gene>
    <name evidence="5" type="ORF">SAMN05421543_101367</name>
</gene>
<dbReference type="OrthoDB" id="9805628at2"/>
<name>A0A1I7FNW6_9BACL</name>
<protein>
    <submittedName>
        <fullName evidence="5">D-alanine transaminase</fullName>
    </submittedName>
</protein>
<comment type="similarity">
    <text evidence="2">Belongs to the class-IV pyridoxal-phosphate-dependent aminotransferase family.</text>
</comment>